<evidence type="ECO:0000256" key="1">
    <source>
        <dbReference type="SAM" id="SignalP"/>
    </source>
</evidence>
<name>A0ABQ7Z0Y6_BRANA</name>
<reference evidence="2 3" key="1">
    <citation type="submission" date="2021-05" db="EMBL/GenBank/DDBJ databases">
        <title>Genome Assembly of Synthetic Allotetraploid Brassica napus Reveals Homoeologous Exchanges between Subgenomes.</title>
        <authorList>
            <person name="Davis J.T."/>
        </authorList>
    </citation>
    <scope>NUCLEOTIDE SEQUENCE [LARGE SCALE GENOMIC DNA]</scope>
    <source>
        <strain evidence="3">cv. Da-Ae</strain>
        <tissue evidence="2">Seedling</tissue>
    </source>
</reference>
<keyword evidence="1" id="KW-0732">Signal</keyword>
<proteinExistence type="predicted"/>
<feature type="chain" id="PRO_5045592543" evidence="1">
    <location>
        <begin position="20"/>
        <end position="135"/>
    </location>
</feature>
<organism evidence="2 3">
    <name type="scientific">Brassica napus</name>
    <name type="common">Rape</name>
    <dbReference type="NCBI Taxonomy" id="3708"/>
    <lineage>
        <taxon>Eukaryota</taxon>
        <taxon>Viridiplantae</taxon>
        <taxon>Streptophyta</taxon>
        <taxon>Embryophyta</taxon>
        <taxon>Tracheophyta</taxon>
        <taxon>Spermatophyta</taxon>
        <taxon>Magnoliopsida</taxon>
        <taxon>eudicotyledons</taxon>
        <taxon>Gunneridae</taxon>
        <taxon>Pentapetalae</taxon>
        <taxon>rosids</taxon>
        <taxon>malvids</taxon>
        <taxon>Brassicales</taxon>
        <taxon>Brassicaceae</taxon>
        <taxon>Brassiceae</taxon>
        <taxon>Brassica</taxon>
    </lineage>
</organism>
<dbReference type="PANTHER" id="PTHR34554">
    <property type="entry name" value="RGS1-HXK1-INTERACTING PROTEIN 1"/>
    <property type="match status" value="1"/>
</dbReference>
<dbReference type="Proteomes" id="UP000824890">
    <property type="component" value="Unassembled WGS sequence"/>
</dbReference>
<sequence length="135" mass="14602">MVLFDLSSMTLSFVGLSFSAPFVASVRPLRSSPCPPPLHCGGVVGRYGDSFSGDAEQGEEVPLFLVFLMFVIYDFIREIVSEYNVYEHMVITKIKDGVNVAASHTLISGGLTFGVGVFALKSVLKFRCGGKVSKL</sequence>
<comment type="caution">
    <text evidence="2">The sequence shown here is derived from an EMBL/GenBank/DDBJ whole genome shotgun (WGS) entry which is preliminary data.</text>
</comment>
<keyword evidence="3" id="KW-1185">Reference proteome</keyword>
<dbReference type="EMBL" id="JAGKQM010000016">
    <property type="protein sequence ID" value="KAH0873818.1"/>
    <property type="molecule type" value="Genomic_DNA"/>
</dbReference>
<evidence type="ECO:0000313" key="2">
    <source>
        <dbReference type="EMBL" id="KAH0873818.1"/>
    </source>
</evidence>
<dbReference type="InterPro" id="IPR053284">
    <property type="entry name" value="RGS1-HXK1_interactor"/>
</dbReference>
<gene>
    <name evidence="2" type="ORF">HID58_071180</name>
</gene>
<evidence type="ECO:0000313" key="3">
    <source>
        <dbReference type="Proteomes" id="UP000824890"/>
    </source>
</evidence>
<protein>
    <submittedName>
        <fullName evidence="2">Uncharacterized protein</fullName>
    </submittedName>
</protein>
<feature type="signal peptide" evidence="1">
    <location>
        <begin position="1"/>
        <end position="19"/>
    </location>
</feature>
<dbReference type="PANTHER" id="PTHR34554:SF1">
    <property type="entry name" value="ALANINE-TRNA LIGASE"/>
    <property type="match status" value="1"/>
</dbReference>
<accession>A0ABQ7Z0Y6</accession>